<dbReference type="STRING" id="60517.A0A0R3W938"/>
<evidence type="ECO:0000256" key="3">
    <source>
        <dbReference type="ARBA" id="ARBA00022692"/>
    </source>
</evidence>
<evidence type="ECO:0000256" key="6">
    <source>
        <dbReference type="SAM" id="Phobius"/>
    </source>
</evidence>
<evidence type="ECO:0000256" key="4">
    <source>
        <dbReference type="ARBA" id="ARBA00022989"/>
    </source>
</evidence>
<dbReference type="Pfam" id="PF03073">
    <property type="entry name" value="TspO_MBR"/>
    <property type="match status" value="1"/>
</dbReference>
<dbReference type="PIRSF" id="PIRSF005859">
    <property type="entry name" value="PBR"/>
    <property type="match status" value="1"/>
</dbReference>
<evidence type="ECO:0000313" key="8">
    <source>
        <dbReference type="Proteomes" id="UP000282613"/>
    </source>
</evidence>
<reference evidence="9" key="1">
    <citation type="submission" date="2017-02" db="UniProtKB">
        <authorList>
            <consortium name="WormBaseParasite"/>
        </authorList>
    </citation>
    <scope>IDENTIFICATION</scope>
</reference>
<dbReference type="AlphaFoldDB" id="A0A0R3W938"/>
<dbReference type="PANTHER" id="PTHR10057:SF0">
    <property type="entry name" value="TRANSLOCATOR PROTEIN"/>
    <property type="match status" value="1"/>
</dbReference>
<dbReference type="InterPro" id="IPR004307">
    <property type="entry name" value="TspO_MBR"/>
</dbReference>
<keyword evidence="5 6" id="KW-0472">Membrane</keyword>
<organism evidence="9">
    <name type="scientific">Taenia asiatica</name>
    <name type="common">Asian tapeworm</name>
    <dbReference type="NCBI Taxonomy" id="60517"/>
    <lineage>
        <taxon>Eukaryota</taxon>
        <taxon>Metazoa</taxon>
        <taxon>Spiralia</taxon>
        <taxon>Lophotrochozoa</taxon>
        <taxon>Platyhelminthes</taxon>
        <taxon>Cestoda</taxon>
        <taxon>Eucestoda</taxon>
        <taxon>Cyclophyllidea</taxon>
        <taxon>Taeniidae</taxon>
        <taxon>Taenia</taxon>
    </lineage>
</organism>
<name>A0A0R3W938_TAEAS</name>
<dbReference type="OrthoDB" id="8841220at2759"/>
<feature type="transmembrane region" description="Helical" evidence="6">
    <location>
        <begin position="129"/>
        <end position="153"/>
    </location>
</feature>
<keyword evidence="8" id="KW-1185">Reference proteome</keyword>
<accession>A0A0R3W938</accession>
<dbReference type="CDD" id="cd15904">
    <property type="entry name" value="TSPO_MBR"/>
    <property type="match status" value="1"/>
</dbReference>
<evidence type="ECO:0000256" key="2">
    <source>
        <dbReference type="ARBA" id="ARBA00007524"/>
    </source>
</evidence>
<dbReference type="PANTHER" id="PTHR10057">
    <property type="entry name" value="PERIPHERAL-TYPE BENZODIAZEPINE RECEPTOR"/>
    <property type="match status" value="1"/>
</dbReference>
<comment type="similarity">
    <text evidence="2">Belongs to the TspO/BZRP family.</text>
</comment>
<dbReference type="Gene3D" id="1.20.1260.100">
    <property type="entry name" value="TspO/MBR protein"/>
    <property type="match status" value="1"/>
</dbReference>
<dbReference type="GO" id="GO:0016020">
    <property type="term" value="C:membrane"/>
    <property type="evidence" value="ECO:0007669"/>
    <property type="project" value="UniProtKB-SubCell"/>
</dbReference>
<keyword evidence="4 6" id="KW-1133">Transmembrane helix</keyword>
<keyword evidence="3 6" id="KW-0812">Transmembrane</keyword>
<dbReference type="Proteomes" id="UP000282613">
    <property type="component" value="Unassembled WGS sequence"/>
</dbReference>
<protein>
    <submittedName>
        <fullName evidence="9">Translocator protein</fullName>
    </submittedName>
</protein>
<gene>
    <name evidence="7" type="ORF">TASK_LOCUS6933</name>
</gene>
<dbReference type="GO" id="GO:0033013">
    <property type="term" value="P:tetrapyrrole metabolic process"/>
    <property type="evidence" value="ECO:0007669"/>
    <property type="project" value="UniProtKB-ARBA"/>
</dbReference>
<feature type="transmembrane region" description="Helical" evidence="6">
    <location>
        <begin position="44"/>
        <end position="65"/>
    </location>
</feature>
<dbReference type="FunFam" id="1.20.1260.100:FF:000001">
    <property type="entry name" value="translocator protein 2"/>
    <property type="match status" value="1"/>
</dbReference>
<evidence type="ECO:0000313" key="7">
    <source>
        <dbReference type="EMBL" id="VDK37574.1"/>
    </source>
</evidence>
<reference evidence="7 8" key="2">
    <citation type="submission" date="2018-11" db="EMBL/GenBank/DDBJ databases">
        <authorList>
            <consortium name="Pathogen Informatics"/>
        </authorList>
    </citation>
    <scope>NUCLEOTIDE SEQUENCE [LARGE SCALE GENOMIC DNA]</scope>
</reference>
<comment type="subcellular location">
    <subcellularLocation>
        <location evidence="1">Membrane</location>
        <topology evidence="1">Multi-pass membrane protein</topology>
    </subcellularLocation>
</comment>
<proteinExistence type="inferred from homology"/>
<feature type="transmembrane region" description="Helical" evidence="6">
    <location>
        <begin position="72"/>
        <end position="91"/>
    </location>
</feature>
<feature type="transmembrane region" description="Helical" evidence="6">
    <location>
        <begin position="103"/>
        <end position="122"/>
    </location>
</feature>
<evidence type="ECO:0000256" key="1">
    <source>
        <dbReference type="ARBA" id="ARBA00004141"/>
    </source>
</evidence>
<dbReference type="WBParaSite" id="TASK_0000693201-mRNA-1">
    <property type="protein sequence ID" value="TASK_0000693201-mRNA-1"/>
    <property type="gene ID" value="TASK_0000693201"/>
</dbReference>
<sequence length="161" mass="17832">MDLLQLGVCVGFPYVGSIAGSSVITRNLEWYKTLKKPKCTPPTWVFGPIWGILYGSVGLASFFLLHEAKPDANITLPLAVYFIHLLLNWSWPYVFFGLHKLKTSVGVIIAATSCAAQCAILFREISTAAGYMMMPCVFFMVFASYLNIGTAILNQRNSRPN</sequence>
<dbReference type="EMBL" id="UYRS01018552">
    <property type="protein sequence ID" value="VDK37574.1"/>
    <property type="molecule type" value="Genomic_DNA"/>
</dbReference>
<dbReference type="InterPro" id="IPR038330">
    <property type="entry name" value="TspO/MBR-related_sf"/>
</dbReference>
<evidence type="ECO:0000313" key="9">
    <source>
        <dbReference type="WBParaSite" id="TASK_0000693201-mRNA-1"/>
    </source>
</evidence>
<evidence type="ECO:0000256" key="5">
    <source>
        <dbReference type="ARBA" id="ARBA00023136"/>
    </source>
</evidence>